<gene>
    <name evidence="2" type="primary">LOC110412278</name>
</gene>
<organism evidence="1 2">
    <name type="scientific">Herrania umbratica</name>
    <dbReference type="NCBI Taxonomy" id="108875"/>
    <lineage>
        <taxon>Eukaryota</taxon>
        <taxon>Viridiplantae</taxon>
        <taxon>Streptophyta</taxon>
        <taxon>Embryophyta</taxon>
        <taxon>Tracheophyta</taxon>
        <taxon>Spermatophyta</taxon>
        <taxon>Magnoliopsida</taxon>
        <taxon>eudicotyledons</taxon>
        <taxon>Gunneridae</taxon>
        <taxon>Pentapetalae</taxon>
        <taxon>rosids</taxon>
        <taxon>malvids</taxon>
        <taxon>Malvales</taxon>
        <taxon>Malvaceae</taxon>
        <taxon>Byttnerioideae</taxon>
        <taxon>Herrania</taxon>
    </lineage>
</organism>
<dbReference type="Gene3D" id="3.10.10.10">
    <property type="entry name" value="HIV Type 1 Reverse Transcriptase, subunit A, domain 1"/>
    <property type="match status" value="1"/>
</dbReference>
<sequence>MGVAPSSRDRSTQLGNESGGQTCVFALTPQDVQTFNEVAIGMDWLTFCFAKVDCYSKLVKFKFLWESSFVIYEHGSPMSVEVVSDVAIRPMPRQKGQRYLVMARDDSMGEKSVEAVSVVGEYLDVFFDELLELPSKREIEFCIDLILGTQPIFIPLYQMAQVKLRELKRQLEDLLDKGFIYPNVSA</sequence>
<dbReference type="SUPFAM" id="SSF56672">
    <property type="entry name" value="DNA/RNA polymerases"/>
    <property type="match status" value="1"/>
</dbReference>
<accession>A0A6J0ZV81</accession>
<evidence type="ECO:0000313" key="2">
    <source>
        <dbReference type="RefSeq" id="XP_021278481.1"/>
    </source>
</evidence>
<dbReference type="Proteomes" id="UP000504621">
    <property type="component" value="Unplaced"/>
</dbReference>
<dbReference type="AlphaFoldDB" id="A0A6J0ZV81"/>
<dbReference type="GeneID" id="110412278"/>
<dbReference type="RefSeq" id="XP_021278481.1">
    <property type="nucleotide sequence ID" value="XM_021422806.1"/>
</dbReference>
<reference evidence="2" key="1">
    <citation type="submission" date="2025-08" db="UniProtKB">
        <authorList>
            <consortium name="RefSeq"/>
        </authorList>
    </citation>
    <scope>IDENTIFICATION</scope>
    <source>
        <tissue evidence="2">Leaf</tissue>
    </source>
</reference>
<evidence type="ECO:0000313" key="1">
    <source>
        <dbReference type="Proteomes" id="UP000504621"/>
    </source>
</evidence>
<dbReference type="PANTHER" id="PTHR15503">
    <property type="entry name" value="LDOC1 RELATED"/>
    <property type="match status" value="1"/>
</dbReference>
<protein>
    <submittedName>
        <fullName evidence="2">Uncharacterized protein LOC110412278</fullName>
    </submittedName>
</protein>
<proteinExistence type="predicted"/>
<keyword evidence="1" id="KW-1185">Reference proteome</keyword>
<name>A0A6J0ZV81_9ROSI</name>
<dbReference type="PANTHER" id="PTHR15503:SF45">
    <property type="entry name" value="RNA-DIRECTED DNA POLYMERASE HOMOLOG"/>
    <property type="match status" value="1"/>
</dbReference>
<dbReference type="OrthoDB" id="1749844at2759"/>
<dbReference type="InterPro" id="IPR032567">
    <property type="entry name" value="RTL1-rel"/>
</dbReference>
<dbReference type="InterPro" id="IPR043502">
    <property type="entry name" value="DNA/RNA_pol_sf"/>
</dbReference>